<keyword evidence="6" id="KW-1185">Reference proteome</keyword>
<evidence type="ECO:0000256" key="3">
    <source>
        <dbReference type="PROSITE-ProRule" id="PRU00339"/>
    </source>
</evidence>
<dbReference type="InterPro" id="IPR011990">
    <property type="entry name" value="TPR-like_helical_dom_sf"/>
</dbReference>
<dbReference type="SMART" id="SM00028">
    <property type="entry name" value="TPR"/>
    <property type="match status" value="7"/>
</dbReference>
<dbReference type="SUPFAM" id="SSF48439">
    <property type="entry name" value="Protein prenylyltransferase"/>
    <property type="match status" value="1"/>
</dbReference>
<keyword evidence="2 3" id="KW-0802">TPR repeat</keyword>
<dbReference type="Pfam" id="PF13414">
    <property type="entry name" value="TPR_11"/>
    <property type="match status" value="1"/>
</dbReference>
<name>A0ABQ3ULM3_9CHLR</name>
<evidence type="ECO:0000256" key="4">
    <source>
        <dbReference type="SAM" id="Phobius"/>
    </source>
</evidence>
<comment type="caution">
    <text evidence="5">The sequence shown here is derived from an EMBL/GenBank/DDBJ whole genome shotgun (WGS) entry which is preliminary data.</text>
</comment>
<dbReference type="Pfam" id="PF00515">
    <property type="entry name" value="TPR_1"/>
    <property type="match status" value="1"/>
</dbReference>
<dbReference type="PANTHER" id="PTHR44858">
    <property type="entry name" value="TETRATRICOPEPTIDE REPEAT PROTEIN 6"/>
    <property type="match status" value="1"/>
</dbReference>
<dbReference type="PANTHER" id="PTHR44858:SF1">
    <property type="entry name" value="UDP-N-ACETYLGLUCOSAMINE--PEPTIDE N-ACETYLGLUCOSAMINYLTRANSFERASE SPINDLY-RELATED"/>
    <property type="match status" value="1"/>
</dbReference>
<reference evidence="5 6" key="1">
    <citation type="journal article" date="2021" name="Int. J. Syst. Evol. Microbiol.">
        <title>Reticulibacter mediterranei gen. nov., sp. nov., within the new family Reticulibacteraceae fam. nov., and Ktedonospora formicarum gen. nov., sp. nov., Ktedonobacter robiniae sp. nov., Dictyobacter formicarum sp. nov. and Dictyobacter arantiisoli sp. nov., belonging to the class Ktedonobacteria.</title>
        <authorList>
            <person name="Yabe S."/>
            <person name="Zheng Y."/>
            <person name="Wang C.M."/>
            <person name="Sakai Y."/>
            <person name="Abe K."/>
            <person name="Yokota A."/>
            <person name="Donadio S."/>
            <person name="Cavaletti L."/>
            <person name="Monciardini P."/>
        </authorList>
    </citation>
    <scope>NUCLEOTIDE SEQUENCE [LARGE SCALE GENOMIC DNA]</scope>
    <source>
        <strain evidence="5 6">SOSP1-30</strain>
    </source>
</reference>
<keyword evidence="4" id="KW-1133">Transmembrane helix</keyword>
<keyword evidence="1" id="KW-0677">Repeat</keyword>
<dbReference type="RefSeq" id="WP_201370382.1">
    <property type="nucleotide sequence ID" value="NZ_BNJG01000001.1"/>
</dbReference>
<organism evidence="5 6">
    <name type="scientific">Ktedonobacter robiniae</name>
    <dbReference type="NCBI Taxonomy" id="2778365"/>
    <lineage>
        <taxon>Bacteria</taxon>
        <taxon>Bacillati</taxon>
        <taxon>Chloroflexota</taxon>
        <taxon>Ktedonobacteria</taxon>
        <taxon>Ktedonobacterales</taxon>
        <taxon>Ktedonobacteraceae</taxon>
        <taxon>Ktedonobacter</taxon>
    </lineage>
</organism>
<evidence type="ECO:0008006" key="7">
    <source>
        <dbReference type="Google" id="ProtNLM"/>
    </source>
</evidence>
<proteinExistence type="predicted"/>
<keyword evidence="4" id="KW-0472">Membrane</keyword>
<dbReference type="InterPro" id="IPR019734">
    <property type="entry name" value="TPR_rpt"/>
</dbReference>
<dbReference type="PROSITE" id="PS50005">
    <property type="entry name" value="TPR"/>
    <property type="match status" value="4"/>
</dbReference>
<protein>
    <recommendedName>
        <fullName evidence="7">Tetratricopeptide repeat protein</fullName>
    </recommendedName>
</protein>
<sequence length="400" mass="45118">MNIFVLNIVFVLLFLLLGLYFVFFLLLHYLAKRRHTAALIALTSWLLHLPLFHSQLYGMRARAYGQQGDCRLAILDLDHVLEGHPHLAWAYYERGTQYANLKDHGEAIEDFSEALDLHPRLVSAYYARGLIYSAVREEENALNDFGAALALNPRVTAIYFHRALLHLRSRDYKLALQDIDMLIRLQPDEASTYKYQGIFYYQLKDFEQALSCFNYALQLDPGDAATSHQRALVHMALHQLPQAQNDLSQALALDSLSLCFHYSLTALQFCLELPALNTEAMADRLEQIATLNSAPELSLLCCAIALYLRQQPEEALASLQQALVLDPNNSSIHLWLCIVYASLQHDQEARSALDIALESSLPLILFTPLQLVAPLNPGFYQQDVLPILSSLPSLPAPTTN</sequence>
<evidence type="ECO:0000256" key="2">
    <source>
        <dbReference type="ARBA" id="ARBA00022803"/>
    </source>
</evidence>
<dbReference type="InterPro" id="IPR050498">
    <property type="entry name" value="Ycf3"/>
</dbReference>
<dbReference type="PROSITE" id="PS50293">
    <property type="entry name" value="TPR_REGION"/>
    <property type="match status" value="2"/>
</dbReference>
<feature type="repeat" description="TPR" evidence="3">
    <location>
        <begin position="88"/>
        <end position="121"/>
    </location>
</feature>
<dbReference type="Proteomes" id="UP000654345">
    <property type="component" value="Unassembled WGS sequence"/>
</dbReference>
<accession>A0ABQ3ULM3</accession>
<evidence type="ECO:0000313" key="5">
    <source>
        <dbReference type="EMBL" id="GHO53568.1"/>
    </source>
</evidence>
<evidence type="ECO:0000313" key="6">
    <source>
        <dbReference type="Proteomes" id="UP000654345"/>
    </source>
</evidence>
<feature type="repeat" description="TPR" evidence="3">
    <location>
        <begin position="156"/>
        <end position="189"/>
    </location>
</feature>
<dbReference type="SUPFAM" id="SSF48452">
    <property type="entry name" value="TPR-like"/>
    <property type="match status" value="1"/>
</dbReference>
<feature type="repeat" description="TPR" evidence="3">
    <location>
        <begin position="122"/>
        <end position="155"/>
    </location>
</feature>
<dbReference type="EMBL" id="BNJG01000001">
    <property type="protein sequence ID" value="GHO53568.1"/>
    <property type="molecule type" value="Genomic_DNA"/>
</dbReference>
<keyword evidence="4" id="KW-0812">Transmembrane</keyword>
<feature type="transmembrane region" description="Helical" evidence="4">
    <location>
        <begin position="6"/>
        <end position="30"/>
    </location>
</feature>
<dbReference type="Pfam" id="PF13371">
    <property type="entry name" value="TPR_9"/>
    <property type="match status" value="1"/>
</dbReference>
<evidence type="ECO:0000256" key="1">
    <source>
        <dbReference type="ARBA" id="ARBA00022737"/>
    </source>
</evidence>
<dbReference type="Pfam" id="PF13181">
    <property type="entry name" value="TPR_8"/>
    <property type="match status" value="1"/>
</dbReference>
<dbReference type="Gene3D" id="1.25.40.10">
    <property type="entry name" value="Tetratricopeptide repeat domain"/>
    <property type="match status" value="4"/>
</dbReference>
<gene>
    <name evidence="5" type="ORF">KSB_20430</name>
</gene>
<feature type="repeat" description="TPR" evidence="3">
    <location>
        <begin position="190"/>
        <end position="223"/>
    </location>
</feature>